<comment type="caution">
    <text evidence="2">The sequence shown here is derived from an EMBL/GenBank/DDBJ whole genome shotgun (WGS) entry which is preliminary data.</text>
</comment>
<dbReference type="KEGG" id="pht:BLM14_22190"/>
<keyword evidence="3" id="KW-1185">Reference proteome</keyword>
<evidence type="ECO:0000313" key="2">
    <source>
        <dbReference type="EMBL" id="PIO45097.1"/>
    </source>
</evidence>
<name>A0A2N9W029_9HYPH</name>
<dbReference type="RefSeq" id="WP_100002207.1">
    <property type="nucleotide sequence ID" value="NZ_CP017941.1"/>
</dbReference>
<evidence type="ECO:0000313" key="3">
    <source>
        <dbReference type="Proteomes" id="UP000232163"/>
    </source>
</evidence>
<dbReference type="SMART" id="SM00748">
    <property type="entry name" value="HEPN"/>
    <property type="match status" value="1"/>
</dbReference>
<dbReference type="Pfam" id="PF01909">
    <property type="entry name" value="NTP_transf_2"/>
    <property type="match status" value="1"/>
</dbReference>
<reference evidence="2 3" key="1">
    <citation type="journal article" date="2017" name="Int J Environ Stud">
        <title>Does the Miocene-Pliocene relict legume Oxytropis triphylla form nitrogen-fixing nodules with a combination of bacterial strains?</title>
        <authorList>
            <person name="Safronova V."/>
            <person name="Belimov A."/>
            <person name="Sazanova A."/>
            <person name="Kuznetsova I."/>
            <person name="Popova J."/>
            <person name="Andronov E."/>
            <person name="Verkhozina A."/>
            <person name="Tikhonovich I."/>
        </authorList>
    </citation>
    <scope>NUCLEOTIDE SEQUENCE [LARGE SCALE GENOMIC DNA]</scope>
    <source>
        <strain evidence="2 3">Tri-38</strain>
    </source>
</reference>
<dbReference type="Gene3D" id="1.20.120.330">
    <property type="entry name" value="Nucleotidyltransferases domain 2"/>
    <property type="match status" value="1"/>
</dbReference>
<dbReference type="InterPro" id="IPR052548">
    <property type="entry name" value="Type_VII_TA_antitoxin"/>
</dbReference>
<dbReference type="OrthoDB" id="7442350at2"/>
<dbReference type="PANTHER" id="PTHR33933">
    <property type="entry name" value="NUCLEOTIDYLTRANSFERASE"/>
    <property type="match status" value="1"/>
</dbReference>
<dbReference type="Proteomes" id="UP000232163">
    <property type="component" value="Unassembled WGS sequence"/>
</dbReference>
<protein>
    <submittedName>
        <fullName evidence="2">Nucleotidyltransferase</fullName>
    </submittedName>
</protein>
<dbReference type="SUPFAM" id="SSF81301">
    <property type="entry name" value="Nucleotidyltransferase"/>
    <property type="match status" value="1"/>
</dbReference>
<organism evidence="2 3">
    <name type="scientific">Phyllobacterium zundukense</name>
    <dbReference type="NCBI Taxonomy" id="1867719"/>
    <lineage>
        <taxon>Bacteria</taxon>
        <taxon>Pseudomonadati</taxon>
        <taxon>Pseudomonadota</taxon>
        <taxon>Alphaproteobacteria</taxon>
        <taxon>Hyphomicrobiales</taxon>
        <taxon>Phyllobacteriaceae</taxon>
        <taxon>Phyllobacterium</taxon>
    </lineage>
</organism>
<gene>
    <name evidence="2" type="ORF">B5P45_09805</name>
</gene>
<proteinExistence type="predicted"/>
<dbReference type="InterPro" id="IPR007842">
    <property type="entry name" value="HEPN_dom"/>
</dbReference>
<dbReference type="EMBL" id="MZMT01000024">
    <property type="protein sequence ID" value="PIO45097.1"/>
    <property type="molecule type" value="Genomic_DNA"/>
</dbReference>
<evidence type="ECO:0000259" key="1">
    <source>
        <dbReference type="PROSITE" id="PS50910"/>
    </source>
</evidence>
<accession>A0A2N9W029</accession>
<dbReference type="CDD" id="cd05403">
    <property type="entry name" value="NT_KNTase_like"/>
    <property type="match status" value="1"/>
</dbReference>
<sequence>MKSSIDHLPERKQRELARIVEILLEEFDDALKDATADFKKKGRILKVILFGSYARNDWVDEPHTMKGYRSDYDLLVVVNNRKLTDFATYWYKAADRLLHDRGVKTQVGFIVHSRREVNTALREGQYFFSDIRREGIVLYELDDEPLAEPRPMTAADEYKVANEHFATRFPASMGFLDTSSYALSKTRKNEAAFLLHQSVEHAYSALLLTLTNYGPPSHNLNFLRTLAEGRDRRLAEAWPRDQQRYRAWFNTVNEAYVKARYSEHYEISEEALRWIGDRTAILHELVEAICREYLAKLKDAVGN</sequence>
<dbReference type="Pfam" id="PF05168">
    <property type="entry name" value="HEPN"/>
    <property type="match status" value="1"/>
</dbReference>
<dbReference type="PROSITE" id="PS50910">
    <property type="entry name" value="HEPN"/>
    <property type="match status" value="1"/>
</dbReference>
<dbReference type="SUPFAM" id="SSF81593">
    <property type="entry name" value="Nucleotidyltransferase substrate binding subunit/domain"/>
    <property type="match status" value="1"/>
</dbReference>
<dbReference type="InterPro" id="IPR043519">
    <property type="entry name" value="NT_sf"/>
</dbReference>
<dbReference type="GO" id="GO:0016779">
    <property type="term" value="F:nucleotidyltransferase activity"/>
    <property type="evidence" value="ECO:0007669"/>
    <property type="project" value="InterPro"/>
</dbReference>
<dbReference type="InterPro" id="IPR002934">
    <property type="entry name" value="Polymerase_NTP_transf_dom"/>
</dbReference>
<keyword evidence="2" id="KW-0808">Transferase</keyword>
<dbReference type="Gene3D" id="3.30.460.10">
    <property type="entry name" value="Beta Polymerase, domain 2"/>
    <property type="match status" value="1"/>
</dbReference>
<feature type="domain" description="HEPN" evidence="1">
    <location>
        <begin position="169"/>
        <end position="289"/>
    </location>
</feature>
<dbReference type="AlphaFoldDB" id="A0A2N9W029"/>
<dbReference type="PANTHER" id="PTHR33933:SF1">
    <property type="entry name" value="PROTEIN ADENYLYLTRANSFERASE MNTA-RELATED"/>
    <property type="match status" value="1"/>
</dbReference>